<dbReference type="InterPro" id="IPR013762">
    <property type="entry name" value="Integrase-like_cat_sf"/>
</dbReference>
<dbReference type="STRING" id="435908.IDSA_06735"/>
<dbReference type="PROSITE" id="PS51900">
    <property type="entry name" value="CB"/>
    <property type="match status" value="1"/>
</dbReference>
<dbReference type="Proteomes" id="UP000054363">
    <property type="component" value="Unassembled WGS sequence"/>
</dbReference>
<gene>
    <name evidence="8" type="ORF">IDSA_06735</name>
</gene>
<dbReference type="OrthoDB" id="5391994at2"/>
<reference evidence="8 9" key="1">
    <citation type="submission" date="2014-06" db="EMBL/GenBank/DDBJ databases">
        <title>The draft genome sequence of Idiomarina salinarum ISL-52.</title>
        <authorList>
            <person name="Du J."/>
            <person name="Shao Z."/>
        </authorList>
    </citation>
    <scope>NUCLEOTIDE SEQUENCE [LARGE SCALE GENOMIC DNA]</scope>
    <source>
        <strain evidence="8 9">ISL-52</strain>
    </source>
</reference>
<dbReference type="SUPFAM" id="SSF56349">
    <property type="entry name" value="DNA breaking-rejoining enzymes"/>
    <property type="match status" value="1"/>
</dbReference>
<dbReference type="Pfam" id="PF12167">
    <property type="entry name" value="Arm-DNA-bind_2"/>
    <property type="match status" value="1"/>
</dbReference>
<name>A0A094IUG6_9GAMM</name>
<dbReference type="GO" id="GO:0003677">
    <property type="term" value="F:DNA binding"/>
    <property type="evidence" value="ECO:0007669"/>
    <property type="project" value="UniProtKB-UniRule"/>
</dbReference>
<dbReference type="eggNOG" id="COG0582">
    <property type="taxonomic scope" value="Bacteria"/>
</dbReference>
<feature type="domain" description="Tyr recombinase" evidence="6">
    <location>
        <begin position="192"/>
        <end position="376"/>
    </location>
</feature>
<dbReference type="PANTHER" id="PTHR30629:SF2">
    <property type="entry name" value="PROPHAGE INTEGRASE INTS-RELATED"/>
    <property type="match status" value="1"/>
</dbReference>
<dbReference type="PROSITE" id="PS51898">
    <property type="entry name" value="TYR_RECOMBINASE"/>
    <property type="match status" value="1"/>
</dbReference>
<dbReference type="CDD" id="cd01189">
    <property type="entry name" value="INT_ICEBs1_C_like"/>
    <property type="match status" value="1"/>
</dbReference>
<keyword evidence="2" id="KW-0229">DNA integration</keyword>
<dbReference type="InterPro" id="IPR053876">
    <property type="entry name" value="Phage_int_M"/>
</dbReference>
<evidence type="ECO:0000256" key="2">
    <source>
        <dbReference type="ARBA" id="ARBA00022908"/>
    </source>
</evidence>
<evidence type="ECO:0000256" key="4">
    <source>
        <dbReference type="ARBA" id="ARBA00023172"/>
    </source>
</evidence>
<dbReference type="InterPro" id="IPR010998">
    <property type="entry name" value="Integrase_recombinase_N"/>
</dbReference>
<keyword evidence="4" id="KW-0233">DNA recombination</keyword>
<dbReference type="Pfam" id="PF22022">
    <property type="entry name" value="Phage_int_M"/>
    <property type="match status" value="1"/>
</dbReference>
<dbReference type="InterPro" id="IPR044068">
    <property type="entry name" value="CB"/>
</dbReference>
<evidence type="ECO:0000313" key="9">
    <source>
        <dbReference type="Proteomes" id="UP000054363"/>
    </source>
</evidence>
<keyword evidence="3 5" id="KW-0238">DNA-binding</keyword>
<protein>
    <submittedName>
        <fullName evidence="8">Integrase</fullName>
    </submittedName>
</protein>
<dbReference type="GO" id="GO:0015074">
    <property type="term" value="P:DNA integration"/>
    <property type="evidence" value="ECO:0007669"/>
    <property type="project" value="UniProtKB-KW"/>
</dbReference>
<dbReference type="AlphaFoldDB" id="A0A094IUG6"/>
<evidence type="ECO:0000256" key="1">
    <source>
        <dbReference type="ARBA" id="ARBA00008857"/>
    </source>
</evidence>
<dbReference type="Pfam" id="PF00589">
    <property type="entry name" value="Phage_integrase"/>
    <property type="match status" value="1"/>
</dbReference>
<dbReference type="EMBL" id="JPER01000003">
    <property type="protein sequence ID" value="KFZ30782.1"/>
    <property type="molecule type" value="Genomic_DNA"/>
</dbReference>
<evidence type="ECO:0000259" key="6">
    <source>
        <dbReference type="PROSITE" id="PS51898"/>
    </source>
</evidence>
<dbReference type="Gene3D" id="1.10.443.10">
    <property type="entry name" value="Intergrase catalytic core"/>
    <property type="match status" value="1"/>
</dbReference>
<dbReference type="PANTHER" id="PTHR30629">
    <property type="entry name" value="PROPHAGE INTEGRASE"/>
    <property type="match status" value="1"/>
</dbReference>
<evidence type="ECO:0000259" key="7">
    <source>
        <dbReference type="PROSITE" id="PS51900"/>
    </source>
</evidence>
<dbReference type="GO" id="GO:0006310">
    <property type="term" value="P:DNA recombination"/>
    <property type="evidence" value="ECO:0007669"/>
    <property type="project" value="UniProtKB-KW"/>
</dbReference>
<dbReference type="Gene3D" id="1.10.150.130">
    <property type="match status" value="1"/>
</dbReference>
<organism evidence="8 9">
    <name type="scientific">Pseudidiomarina salinarum</name>
    <dbReference type="NCBI Taxonomy" id="435908"/>
    <lineage>
        <taxon>Bacteria</taxon>
        <taxon>Pseudomonadati</taxon>
        <taxon>Pseudomonadota</taxon>
        <taxon>Gammaproteobacteria</taxon>
        <taxon>Alteromonadales</taxon>
        <taxon>Idiomarinaceae</taxon>
        <taxon>Pseudidiomarina</taxon>
    </lineage>
</organism>
<dbReference type="InterPro" id="IPR011010">
    <property type="entry name" value="DNA_brk_join_enz"/>
</dbReference>
<comment type="caution">
    <text evidence="8">The sequence shown here is derived from an EMBL/GenBank/DDBJ whole genome shotgun (WGS) entry which is preliminary data.</text>
</comment>
<evidence type="ECO:0000256" key="5">
    <source>
        <dbReference type="PROSITE-ProRule" id="PRU01248"/>
    </source>
</evidence>
<comment type="similarity">
    <text evidence="1">Belongs to the 'phage' integrase family.</text>
</comment>
<dbReference type="InterPro" id="IPR002104">
    <property type="entry name" value="Integrase_catalytic"/>
</dbReference>
<keyword evidence="9" id="KW-1185">Reference proteome</keyword>
<proteinExistence type="inferred from homology"/>
<evidence type="ECO:0000313" key="8">
    <source>
        <dbReference type="EMBL" id="KFZ30782.1"/>
    </source>
</evidence>
<sequence>MARMYARKENNRLVIDFSYRGKRCREQTSLEDTRENRKRVQKLLDRIEAEITLGTFDYARHFPGSPKAQQFKEMQVRSQHLDTPLFSDFAETWFAEMRIQWRTSHADTVRRTLNGYLLPAFGDKEVGRITKAEVLEFRASLAKVTTRSKKPLSPSRINHIMTPLRMILNEAASRYNFSSPYQGIKSLKVARTDVEPFALDEVRLIIEKVRPDFRDYYTVRFFTGMRTAEIDGLQWDAVDFERRQIMVRSTIVNGEIQSTKTDGSFRAIEMSQLVFDALKRQHQATGDMKFVFCTRNGSPLSHNNVTKRVWYPLLRHLALRKRRPYQTRHTAATLWLAAGESPEWIARQMGHSTTEMLFRVYSRYVPNLTRQDGSAFERLLKSNFNDFKPDGA</sequence>
<evidence type="ECO:0000256" key="3">
    <source>
        <dbReference type="ARBA" id="ARBA00023125"/>
    </source>
</evidence>
<feature type="domain" description="Core-binding (CB)" evidence="7">
    <location>
        <begin position="84"/>
        <end position="172"/>
    </location>
</feature>
<dbReference type="InterPro" id="IPR050808">
    <property type="entry name" value="Phage_Integrase"/>
</dbReference>
<dbReference type="RefSeq" id="WP_034775280.1">
    <property type="nucleotide sequence ID" value="NZ_JPER01000003.1"/>
</dbReference>
<dbReference type="InterPro" id="IPR022000">
    <property type="entry name" value="Min27-like_integrase_DNA_bind"/>
</dbReference>
<accession>A0A094IUG6</accession>